<dbReference type="SUPFAM" id="SSF49854">
    <property type="entry name" value="Spermadhesin, CUB domain"/>
    <property type="match status" value="1"/>
</dbReference>
<dbReference type="PANTHER" id="PTHR24251">
    <property type="entry name" value="OVOCHYMASE-RELATED"/>
    <property type="match status" value="1"/>
</dbReference>
<evidence type="ECO:0000259" key="4">
    <source>
        <dbReference type="PROSITE" id="PS01180"/>
    </source>
</evidence>
<evidence type="ECO:0000256" key="1">
    <source>
        <dbReference type="ARBA" id="ARBA00022737"/>
    </source>
</evidence>
<proteinExistence type="predicted"/>
<sequence length="349" mass="38613">MIFQQKARKTPVTISSPNYPNLFNVGDQCIWLLTAPRGGFVNFQFIEQFQLQCEDTCDKSYVEVKTGADFRITGYRSTSLCKCILAHGSFLHMHPCTCKRFCCSKAPRYVFQSVTNEMVVIFRGFGDAGYGFKAKVWSNLDDETAKTTVPTQITGITEEKLQLTIPTKARTMTTTTATAVIASTYAGKLRKEGNKIITTGAATSAIPTTTITATIISMISLPATIVTTPIVTESVTEDYKQYRTVPSLPAGIRDSCECGEWTEWTSSCTQECGGCGKRLRTRECPSDAECRTEEKRACAFNGCCVGLFRSGDKCSALDDGENPFLKFLETLLNVQDMRTNRNLSDSKER</sequence>
<dbReference type="PROSITE" id="PS01180">
    <property type="entry name" value="CUB"/>
    <property type="match status" value="1"/>
</dbReference>
<name>A0A0R3RYE1_9BILA</name>
<evidence type="ECO:0000313" key="6">
    <source>
        <dbReference type="WBParaSite" id="EEL_0000729601-mRNA-1"/>
    </source>
</evidence>
<dbReference type="PANTHER" id="PTHR24251:SF30">
    <property type="entry name" value="MEMBRANE FRIZZLED-RELATED PROTEIN"/>
    <property type="match status" value="1"/>
</dbReference>
<dbReference type="InterPro" id="IPR000859">
    <property type="entry name" value="CUB_dom"/>
</dbReference>
<dbReference type="SMART" id="SM00042">
    <property type="entry name" value="CUB"/>
    <property type="match status" value="1"/>
</dbReference>
<dbReference type="Proteomes" id="UP000050640">
    <property type="component" value="Unplaced"/>
</dbReference>
<keyword evidence="5" id="KW-1185">Reference proteome</keyword>
<comment type="caution">
    <text evidence="3">Lacks conserved residue(s) required for the propagation of feature annotation.</text>
</comment>
<dbReference type="AlphaFoldDB" id="A0A0R3RYE1"/>
<evidence type="ECO:0000256" key="2">
    <source>
        <dbReference type="ARBA" id="ARBA00023157"/>
    </source>
</evidence>
<protein>
    <submittedName>
        <fullName evidence="6">CUB domain-containing protein</fullName>
    </submittedName>
</protein>
<dbReference type="SMART" id="SM00209">
    <property type="entry name" value="TSP1"/>
    <property type="match status" value="1"/>
</dbReference>
<accession>A0A0R3RYE1</accession>
<dbReference type="STRING" id="1147741.A0A0R3RYE1"/>
<organism evidence="5 6">
    <name type="scientific">Elaeophora elaphi</name>
    <dbReference type="NCBI Taxonomy" id="1147741"/>
    <lineage>
        <taxon>Eukaryota</taxon>
        <taxon>Metazoa</taxon>
        <taxon>Ecdysozoa</taxon>
        <taxon>Nematoda</taxon>
        <taxon>Chromadorea</taxon>
        <taxon>Rhabditida</taxon>
        <taxon>Spirurina</taxon>
        <taxon>Spiruromorpha</taxon>
        <taxon>Filarioidea</taxon>
        <taxon>Onchocercidae</taxon>
        <taxon>Elaeophora</taxon>
    </lineage>
</organism>
<keyword evidence="2" id="KW-1015">Disulfide bond</keyword>
<dbReference type="PROSITE" id="PS50092">
    <property type="entry name" value="TSP1"/>
    <property type="match status" value="1"/>
</dbReference>
<evidence type="ECO:0000256" key="3">
    <source>
        <dbReference type="PROSITE-ProRule" id="PRU00059"/>
    </source>
</evidence>
<dbReference type="InterPro" id="IPR000884">
    <property type="entry name" value="TSP1_rpt"/>
</dbReference>
<dbReference type="InterPro" id="IPR035914">
    <property type="entry name" value="Sperma_CUB_dom_sf"/>
</dbReference>
<reference evidence="6" key="1">
    <citation type="submission" date="2017-02" db="UniProtKB">
        <authorList>
            <consortium name="WormBaseParasite"/>
        </authorList>
    </citation>
    <scope>IDENTIFICATION</scope>
</reference>
<keyword evidence="1" id="KW-0677">Repeat</keyword>
<evidence type="ECO:0000313" key="5">
    <source>
        <dbReference type="Proteomes" id="UP000050640"/>
    </source>
</evidence>
<dbReference type="CDD" id="cd00041">
    <property type="entry name" value="CUB"/>
    <property type="match status" value="1"/>
</dbReference>
<dbReference type="WBParaSite" id="EEL_0000729601-mRNA-1">
    <property type="protein sequence ID" value="EEL_0000729601-mRNA-1"/>
    <property type="gene ID" value="EEL_0000729601"/>
</dbReference>
<dbReference type="Gene3D" id="2.60.120.290">
    <property type="entry name" value="Spermadhesin, CUB domain"/>
    <property type="match status" value="1"/>
</dbReference>
<dbReference type="Pfam" id="PF00431">
    <property type="entry name" value="CUB"/>
    <property type="match status" value="1"/>
</dbReference>
<feature type="domain" description="CUB" evidence="4">
    <location>
        <begin position="1"/>
        <end position="139"/>
    </location>
</feature>